<dbReference type="EMBL" id="NMVQ01000001">
    <property type="protein sequence ID" value="OYO25296.1"/>
    <property type="molecule type" value="Genomic_DNA"/>
</dbReference>
<accession>A0A255HCZ4</accession>
<evidence type="ECO:0000313" key="3">
    <source>
        <dbReference type="Proteomes" id="UP000216311"/>
    </source>
</evidence>
<sequence length="62" mass="6899">MGSRHPLTHRASGLAILAVRPEQPDDPESVRRARDQGFAITRDELEQGAVGIARRRTPPAWQ</sequence>
<evidence type="ECO:0000313" key="2">
    <source>
        <dbReference type="EMBL" id="OYO25296.1"/>
    </source>
</evidence>
<dbReference type="AlphaFoldDB" id="A0A255HCZ4"/>
<keyword evidence="3" id="KW-1185">Reference proteome</keyword>
<comment type="caution">
    <text evidence="2">The sequence shown here is derived from an EMBL/GenBank/DDBJ whole genome shotgun (WGS) entry which is preliminary data.</text>
</comment>
<protein>
    <submittedName>
        <fullName evidence="2">Uncharacterized protein</fullName>
    </submittedName>
</protein>
<feature type="compositionally biased region" description="Basic and acidic residues" evidence="1">
    <location>
        <begin position="28"/>
        <end position="37"/>
    </location>
</feature>
<gene>
    <name evidence="2" type="ORF">CGZ93_02320</name>
</gene>
<feature type="region of interest" description="Disordered" evidence="1">
    <location>
        <begin position="1"/>
        <end position="37"/>
    </location>
</feature>
<organism evidence="2 3">
    <name type="scientific">Enemella dayhoffiae</name>
    <dbReference type="NCBI Taxonomy" id="2016507"/>
    <lineage>
        <taxon>Bacteria</taxon>
        <taxon>Bacillati</taxon>
        <taxon>Actinomycetota</taxon>
        <taxon>Actinomycetes</taxon>
        <taxon>Propionibacteriales</taxon>
        <taxon>Propionibacteriaceae</taxon>
        <taxon>Enemella</taxon>
    </lineage>
</organism>
<reference evidence="2 3" key="1">
    <citation type="submission" date="2017-07" db="EMBL/GenBank/DDBJ databases">
        <title>Draft whole genome sequences of clinical Proprionibacteriaceae strains.</title>
        <authorList>
            <person name="Bernier A.-M."/>
            <person name="Bernard K."/>
            <person name="Domingo M.-C."/>
        </authorList>
    </citation>
    <scope>NUCLEOTIDE SEQUENCE [LARGE SCALE GENOMIC DNA]</scope>
    <source>
        <strain evidence="2 3">NML 130396</strain>
    </source>
</reference>
<dbReference type="Proteomes" id="UP000216311">
    <property type="component" value="Unassembled WGS sequence"/>
</dbReference>
<proteinExistence type="predicted"/>
<dbReference type="SUPFAM" id="SSF55781">
    <property type="entry name" value="GAF domain-like"/>
    <property type="match status" value="1"/>
</dbReference>
<evidence type="ECO:0000256" key="1">
    <source>
        <dbReference type="SAM" id="MobiDB-lite"/>
    </source>
</evidence>
<name>A0A255HCZ4_9ACTN</name>